<proteinExistence type="predicted"/>
<evidence type="ECO:0000313" key="2">
    <source>
        <dbReference type="Proteomes" id="UP000507470"/>
    </source>
</evidence>
<protein>
    <recommendedName>
        <fullName evidence="3">Mab-21-like HhH/H2TH-like domain-containing protein</fullName>
    </recommendedName>
</protein>
<evidence type="ECO:0008006" key="3">
    <source>
        <dbReference type="Google" id="ProtNLM"/>
    </source>
</evidence>
<dbReference type="EMBL" id="CACVKT020010330">
    <property type="protein sequence ID" value="CAC5426035.1"/>
    <property type="molecule type" value="Genomic_DNA"/>
</dbReference>
<keyword evidence="2" id="KW-1185">Reference proteome</keyword>
<name>A0A6J8F2X5_MYTCO</name>
<dbReference type="AlphaFoldDB" id="A0A6J8F2X5"/>
<dbReference type="Proteomes" id="UP000507470">
    <property type="component" value="Unassembled WGS sequence"/>
</dbReference>
<gene>
    <name evidence="1" type="ORF">MCOR_57787</name>
</gene>
<sequence length="361" mass="41704">MSADRAESLRFYNYLCHKIGTEKIVKARRLLFIIHDAGAQSDFPQIGSGSKGEGLDLKGSDIDLMYIDPEFIVYESEKDVVKGIKNPLVMDTLDTQPCFTRLRVFNENCSRKRLWKVSFRSRLSKDIIILIMSLAHQIEPQTKYLQSEPTHKEEYTKLRSDLSHLLIGINSDAISGWMMVATLFYTHRKYDVTLSILNYAMSKCTDENIYIPAKCRITLNQTQQSLLDSMEQEKLITIMKVLTRSDLHFFLRSSVIPTELELDVIKCFSTYPHLLYAQFLMFLCYFHLNDFPACRHTQTQLRFTLARTIANEDCLFPYLLKSLVCCGITNQMLGEMDFARFAFQLVAQKDIDDITSASLRL</sequence>
<accession>A0A6J8F2X5</accession>
<reference evidence="1 2" key="1">
    <citation type="submission" date="2020-06" db="EMBL/GenBank/DDBJ databases">
        <authorList>
            <person name="Li R."/>
            <person name="Bekaert M."/>
        </authorList>
    </citation>
    <scope>NUCLEOTIDE SEQUENCE [LARGE SCALE GENOMIC DNA]</scope>
    <source>
        <strain evidence="2">wild</strain>
    </source>
</reference>
<organism evidence="1 2">
    <name type="scientific">Mytilus coruscus</name>
    <name type="common">Sea mussel</name>
    <dbReference type="NCBI Taxonomy" id="42192"/>
    <lineage>
        <taxon>Eukaryota</taxon>
        <taxon>Metazoa</taxon>
        <taxon>Spiralia</taxon>
        <taxon>Lophotrochozoa</taxon>
        <taxon>Mollusca</taxon>
        <taxon>Bivalvia</taxon>
        <taxon>Autobranchia</taxon>
        <taxon>Pteriomorphia</taxon>
        <taxon>Mytilida</taxon>
        <taxon>Mytiloidea</taxon>
        <taxon>Mytilidae</taxon>
        <taxon>Mytilinae</taxon>
        <taxon>Mytilus</taxon>
    </lineage>
</organism>
<evidence type="ECO:0000313" key="1">
    <source>
        <dbReference type="EMBL" id="CAC5426035.1"/>
    </source>
</evidence>